<dbReference type="AlphaFoldDB" id="A0A7V3RHQ8"/>
<dbReference type="EMBL" id="DTOZ01000143">
    <property type="protein sequence ID" value="HGE78427.1"/>
    <property type="molecule type" value="Genomic_DNA"/>
</dbReference>
<dbReference type="CDD" id="cd06587">
    <property type="entry name" value="VOC"/>
    <property type="match status" value="1"/>
</dbReference>
<evidence type="ECO:0000313" key="1">
    <source>
        <dbReference type="EMBL" id="HGE78427.1"/>
    </source>
</evidence>
<comment type="caution">
    <text evidence="1">The sequence shown here is derived from an EMBL/GenBank/DDBJ whole genome shotgun (WGS) entry which is preliminary data.</text>
</comment>
<proteinExistence type="predicted"/>
<organism evidence="1">
    <name type="scientific">candidate division WOR-3 bacterium</name>
    <dbReference type="NCBI Taxonomy" id="2052148"/>
    <lineage>
        <taxon>Bacteria</taxon>
        <taxon>Bacteria division WOR-3</taxon>
    </lineage>
</organism>
<accession>A0A7V3RHQ8</accession>
<dbReference type="SUPFAM" id="SSF54593">
    <property type="entry name" value="Glyoxalase/Bleomycin resistance protein/Dihydroxybiphenyl dioxygenase"/>
    <property type="match status" value="1"/>
</dbReference>
<protein>
    <submittedName>
        <fullName evidence="1">VOC family protein</fullName>
    </submittedName>
</protein>
<name>A0A7V3RHQ8_UNCW3</name>
<sequence length="115" mass="13760">MGGIVFFKTRTLDKIKDFYQRRIGMAVWLEQKDCVILKFENLLLGFCQSEESETQGIITFYYENTDQVYGMYKKFRLEALGEPVVNEKYNIYHFFIKDPEGRTIEFQCFLNYTQS</sequence>
<dbReference type="Gene3D" id="3.10.180.10">
    <property type="entry name" value="2,3-Dihydroxybiphenyl 1,2-Dioxygenase, domain 1"/>
    <property type="match status" value="1"/>
</dbReference>
<reference evidence="1" key="1">
    <citation type="journal article" date="2020" name="mSystems">
        <title>Genome- and Community-Level Interaction Insights into Carbon Utilization and Element Cycling Functions of Hydrothermarchaeota in Hydrothermal Sediment.</title>
        <authorList>
            <person name="Zhou Z."/>
            <person name="Liu Y."/>
            <person name="Xu W."/>
            <person name="Pan J."/>
            <person name="Luo Z.H."/>
            <person name="Li M."/>
        </authorList>
    </citation>
    <scope>NUCLEOTIDE SEQUENCE [LARGE SCALE GENOMIC DNA]</scope>
    <source>
        <strain evidence="1">SpSt-961</strain>
    </source>
</reference>
<gene>
    <name evidence="1" type="ORF">ENX68_05450</name>
</gene>
<dbReference type="InterPro" id="IPR029068">
    <property type="entry name" value="Glyas_Bleomycin-R_OHBP_Dase"/>
</dbReference>